<feature type="region of interest" description="Disordered" evidence="1">
    <location>
        <begin position="132"/>
        <end position="152"/>
    </location>
</feature>
<comment type="caution">
    <text evidence="2">The sequence shown here is derived from an EMBL/GenBank/DDBJ whole genome shotgun (WGS) entry which is preliminary data.</text>
</comment>
<evidence type="ECO:0000256" key="1">
    <source>
        <dbReference type="SAM" id="MobiDB-lite"/>
    </source>
</evidence>
<proteinExistence type="predicted"/>
<dbReference type="InterPro" id="IPR027417">
    <property type="entry name" value="P-loop_NTPase"/>
</dbReference>
<keyword evidence="3" id="KW-1185">Reference proteome</keyword>
<dbReference type="SUPFAM" id="SSF52540">
    <property type="entry name" value="P-loop containing nucleoside triphosphate hydrolases"/>
    <property type="match status" value="1"/>
</dbReference>
<dbReference type="Gene3D" id="3.40.50.300">
    <property type="entry name" value="P-loop containing nucleotide triphosphate hydrolases"/>
    <property type="match status" value="1"/>
</dbReference>
<organism evidence="2 3">
    <name type="scientific">Halomarina oriensis</name>
    <dbReference type="NCBI Taxonomy" id="671145"/>
    <lineage>
        <taxon>Archaea</taxon>
        <taxon>Methanobacteriati</taxon>
        <taxon>Methanobacteriota</taxon>
        <taxon>Stenosarchaea group</taxon>
        <taxon>Halobacteria</taxon>
        <taxon>Halobacteriales</taxon>
        <taxon>Natronomonadaceae</taxon>
        <taxon>Halomarina</taxon>
    </lineage>
</organism>
<gene>
    <name evidence="2" type="ORF">GQS65_18335</name>
</gene>
<reference evidence="2 3" key="1">
    <citation type="submission" date="2019-12" db="EMBL/GenBank/DDBJ databases">
        <title>Halocatena pleomorpha gen. nov. sp. nov., an extremely halophilic archaeon of family Halobacteriaceae isolated from saltpan soil.</title>
        <authorList>
            <person name="Pal Y."/>
            <person name="Verma A."/>
            <person name="Krishnamurthi S."/>
            <person name="Kumar P."/>
        </authorList>
    </citation>
    <scope>NUCLEOTIDE SEQUENCE [LARGE SCALE GENOMIC DNA]</scope>
    <source>
        <strain evidence="2 3">JCM 16495</strain>
    </source>
</reference>
<dbReference type="AlphaFoldDB" id="A0A6B0GXC5"/>
<dbReference type="RefSeq" id="WP_158206076.1">
    <property type="nucleotide sequence ID" value="NZ_WSZK01000035.1"/>
</dbReference>
<evidence type="ECO:0000313" key="2">
    <source>
        <dbReference type="EMBL" id="MWG36418.1"/>
    </source>
</evidence>
<evidence type="ECO:0000313" key="3">
    <source>
        <dbReference type="Proteomes" id="UP000451471"/>
    </source>
</evidence>
<sequence>MTDETPIGAKRASRSIGRIPFGSPTLDGRFSGIPAGSSVLLCGAPDAGTDAYAHTHAASLMTARYYPGMYDGRITTPDILPEKVHYVTVDRTRSHLLHEMDSVLGARRFNTLTEHLHIEDFSDRFLDLTPMPPSLRQAARGDTTADDGPSERDDATFDSFLGEVSDYLVSVGDDNMVVFDSLTALNGARAFGLSQADILGFLSGIRSAAESWGGIVSVLHHARPEVIRADEIVNTALHGCLYFYTNDSGTNAQKTMRIGEFGGALSRRRQVVYDTQVTDSGFSISSNRRV</sequence>
<dbReference type="OrthoDB" id="228210at2157"/>
<dbReference type="EMBL" id="WSZK01000035">
    <property type="protein sequence ID" value="MWG36418.1"/>
    <property type="molecule type" value="Genomic_DNA"/>
</dbReference>
<accession>A0A6B0GXC5</accession>
<dbReference type="Proteomes" id="UP000451471">
    <property type="component" value="Unassembled WGS sequence"/>
</dbReference>
<name>A0A6B0GXC5_9EURY</name>
<protein>
    <submittedName>
        <fullName evidence="2">Chemotaxis protein CheY</fullName>
    </submittedName>
</protein>